<keyword evidence="5" id="KW-0663">Pyridoxal phosphate</keyword>
<evidence type="ECO:0000256" key="7">
    <source>
        <dbReference type="RuleBase" id="RU000481"/>
    </source>
</evidence>
<comment type="cofactor">
    <cofactor evidence="1 7">
        <name>pyridoxal 5'-phosphate</name>
        <dbReference type="ChEBI" id="CHEBI:597326"/>
    </cofactor>
</comment>
<dbReference type="InterPro" id="IPR015424">
    <property type="entry name" value="PyrdxlP-dep_Trfase"/>
</dbReference>
<keyword evidence="10" id="KW-1185">Reference proteome</keyword>
<evidence type="ECO:0000313" key="9">
    <source>
        <dbReference type="EMBL" id="MDQ0471510.1"/>
    </source>
</evidence>
<name>A0ABU0JD25_9HYPH</name>
<dbReference type="CDD" id="cd00609">
    <property type="entry name" value="AAT_like"/>
    <property type="match status" value="1"/>
</dbReference>
<dbReference type="InterPro" id="IPR015421">
    <property type="entry name" value="PyrdxlP-dep_Trfase_major"/>
</dbReference>
<dbReference type="Gene3D" id="3.40.640.10">
    <property type="entry name" value="Type I PLP-dependent aspartate aminotransferase-like (Major domain)"/>
    <property type="match status" value="1"/>
</dbReference>
<dbReference type="InterPro" id="IPR050596">
    <property type="entry name" value="AspAT/PAT-like"/>
</dbReference>
<dbReference type="RefSeq" id="WP_307276788.1">
    <property type="nucleotide sequence ID" value="NZ_JAUSVX010000009.1"/>
</dbReference>
<keyword evidence="3 7" id="KW-0032">Aminotransferase</keyword>
<dbReference type="PANTHER" id="PTHR46383:SF1">
    <property type="entry name" value="ASPARTATE AMINOTRANSFERASE"/>
    <property type="match status" value="1"/>
</dbReference>
<dbReference type="InterPro" id="IPR004838">
    <property type="entry name" value="NHTrfase_class1_PyrdxlP-BS"/>
</dbReference>
<dbReference type="InterPro" id="IPR004839">
    <property type="entry name" value="Aminotransferase_I/II_large"/>
</dbReference>
<dbReference type="Gene3D" id="3.90.1150.10">
    <property type="entry name" value="Aspartate Aminotransferase, domain 1"/>
    <property type="match status" value="1"/>
</dbReference>
<comment type="caution">
    <text evidence="9">The sequence shown here is derived from an EMBL/GenBank/DDBJ whole genome shotgun (WGS) entry which is preliminary data.</text>
</comment>
<organism evidence="9 10">
    <name type="scientific">Labrys wisconsinensis</name>
    <dbReference type="NCBI Taxonomy" id="425677"/>
    <lineage>
        <taxon>Bacteria</taxon>
        <taxon>Pseudomonadati</taxon>
        <taxon>Pseudomonadota</taxon>
        <taxon>Alphaproteobacteria</taxon>
        <taxon>Hyphomicrobiales</taxon>
        <taxon>Xanthobacteraceae</taxon>
        <taxon>Labrys</taxon>
    </lineage>
</organism>
<accession>A0ABU0JD25</accession>
<evidence type="ECO:0000259" key="8">
    <source>
        <dbReference type="Pfam" id="PF00155"/>
    </source>
</evidence>
<dbReference type="PANTHER" id="PTHR46383">
    <property type="entry name" value="ASPARTATE AMINOTRANSFERASE"/>
    <property type="match status" value="1"/>
</dbReference>
<dbReference type="PROSITE" id="PS00105">
    <property type="entry name" value="AA_TRANSFER_CLASS_1"/>
    <property type="match status" value="1"/>
</dbReference>
<evidence type="ECO:0000256" key="6">
    <source>
        <dbReference type="ARBA" id="ARBA00049185"/>
    </source>
</evidence>
<comment type="similarity">
    <text evidence="2 7">Belongs to the class-I pyridoxal-phosphate-dependent aminotransferase family.</text>
</comment>
<gene>
    <name evidence="9" type="ORF">QO011_004535</name>
</gene>
<feature type="domain" description="Aminotransferase class I/classII large" evidence="8">
    <location>
        <begin position="35"/>
        <end position="393"/>
    </location>
</feature>
<evidence type="ECO:0000313" key="10">
    <source>
        <dbReference type="Proteomes" id="UP001242480"/>
    </source>
</evidence>
<dbReference type="EC" id="2.6.1.-" evidence="7"/>
<dbReference type="Proteomes" id="UP001242480">
    <property type="component" value="Unassembled WGS sequence"/>
</dbReference>
<dbReference type="GO" id="GO:0004069">
    <property type="term" value="F:L-aspartate:2-oxoglutarate aminotransferase activity"/>
    <property type="evidence" value="ECO:0007669"/>
    <property type="project" value="UniProtKB-EC"/>
</dbReference>
<dbReference type="SUPFAM" id="SSF53383">
    <property type="entry name" value="PLP-dependent transferases"/>
    <property type="match status" value="1"/>
</dbReference>
<evidence type="ECO:0000256" key="4">
    <source>
        <dbReference type="ARBA" id="ARBA00022679"/>
    </source>
</evidence>
<evidence type="ECO:0000256" key="1">
    <source>
        <dbReference type="ARBA" id="ARBA00001933"/>
    </source>
</evidence>
<dbReference type="Pfam" id="PF00155">
    <property type="entry name" value="Aminotran_1_2"/>
    <property type="match status" value="1"/>
</dbReference>
<proteinExistence type="inferred from homology"/>
<dbReference type="InterPro" id="IPR015422">
    <property type="entry name" value="PyrdxlP-dep_Trfase_small"/>
</dbReference>
<dbReference type="EMBL" id="JAUSVX010000009">
    <property type="protein sequence ID" value="MDQ0471510.1"/>
    <property type="molecule type" value="Genomic_DNA"/>
</dbReference>
<evidence type="ECO:0000256" key="5">
    <source>
        <dbReference type="ARBA" id="ARBA00022898"/>
    </source>
</evidence>
<protein>
    <recommendedName>
        <fullName evidence="7">Aminotransferase</fullName>
        <ecNumber evidence="7">2.6.1.-</ecNumber>
    </recommendedName>
</protein>
<reference evidence="9 10" key="1">
    <citation type="submission" date="2023-07" db="EMBL/GenBank/DDBJ databases">
        <title>Genomic Encyclopedia of Type Strains, Phase IV (KMG-IV): sequencing the most valuable type-strain genomes for metagenomic binning, comparative biology and taxonomic classification.</title>
        <authorList>
            <person name="Goeker M."/>
        </authorList>
    </citation>
    <scope>NUCLEOTIDE SEQUENCE [LARGE SCALE GENOMIC DNA]</scope>
    <source>
        <strain evidence="9 10">DSM 19619</strain>
    </source>
</reference>
<evidence type="ECO:0000256" key="2">
    <source>
        <dbReference type="ARBA" id="ARBA00007441"/>
    </source>
</evidence>
<evidence type="ECO:0000256" key="3">
    <source>
        <dbReference type="ARBA" id="ARBA00022576"/>
    </source>
</evidence>
<sequence length="406" mass="43091">MPTDMLAPRMRGVRPSPTAEISDKARALAAAGHAVINLGEGELDFDTPVHVKEAGIEAIRRGETKYTAVAGTAALKAAIRAKLHTENGLLYEDAEIIAGAGAKQLIFNALLATVAAGDEVIVAAPYWVSYPDMVALAEGTVRVVPCREADGWTLRPDALEAAITPRTRWVVLNSPNNPTGAVMSRSDLQALADVLLRHPRVLVLADDIYEHTRHGPAFVTIAEVEPRLKSRTLTVNGVSKTYSMTGWRIGYAAGPAWLIAAMQTLQSQSTSNPSSISQAAAIAALEGGTAFMSEWLALLAERRDLLLAAIDRTPGLACSVPDGAFYAFVNCQGVIGRRTPAGETIRSDLDFAAYLLEEAHVAVIHGAAFGASPYVRIAYAVDLAILREACARIERACAKLMAAGTA</sequence>
<comment type="catalytic activity">
    <reaction evidence="6">
        <text>L-aspartate + 2-oxoglutarate = oxaloacetate + L-glutamate</text>
        <dbReference type="Rhea" id="RHEA:21824"/>
        <dbReference type="ChEBI" id="CHEBI:16452"/>
        <dbReference type="ChEBI" id="CHEBI:16810"/>
        <dbReference type="ChEBI" id="CHEBI:29985"/>
        <dbReference type="ChEBI" id="CHEBI:29991"/>
        <dbReference type="EC" id="2.6.1.1"/>
    </reaction>
</comment>
<keyword evidence="4 7" id="KW-0808">Transferase</keyword>